<feature type="coiled-coil region" evidence="9">
    <location>
        <begin position="304"/>
        <end position="338"/>
    </location>
</feature>
<dbReference type="Proteomes" id="UP001526246">
    <property type="component" value="Unassembled WGS sequence"/>
</dbReference>
<dbReference type="Pfam" id="PF03924">
    <property type="entry name" value="CHASE"/>
    <property type="match status" value="1"/>
</dbReference>
<organism evidence="13 14">
    <name type="scientific">Sphingomonas arvum</name>
    <dbReference type="NCBI Taxonomy" id="2992113"/>
    <lineage>
        <taxon>Bacteria</taxon>
        <taxon>Pseudomonadati</taxon>
        <taxon>Pseudomonadota</taxon>
        <taxon>Alphaproteobacteria</taxon>
        <taxon>Sphingomonadales</taxon>
        <taxon>Sphingomonadaceae</taxon>
        <taxon>Sphingomonas</taxon>
    </lineage>
</organism>
<evidence type="ECO:0000313" key="14">
    <source>
        <dbReference type="Proteomes" id="UP001526246"/>
    </source>
</evidence>
<dbReference type="Pfam" id="PF00072">
    <property type="entry name" value="Response_reg"/>
    <property type="match status" value="1"/>
</dbReference>
<evidence type="ECO:0000256" key="7">
    <source>
        <dbReference type="ARBA" id="ARBA00023136"/>
    </source>
</evidence>
<comment type="catalytic activity">
    <reaction evidence="1">
        <text>ATP + protein L-histidine = ADP + protein N-phospho-L-histidine.</text>
        <dbReference type="EC" id="2.7.13.3"/>
    </reaction>
</comment>
<dbReference type="PRINTS" id="PR00344">
    <property type="entry name" value="BCTRLSENSOR"/>
</dbReference>
<evidence type="ECO:0000256" key="2">
    <source>
        <dbReference type="ARBA" id="ARBA00004370"/>
    </source>
</evidence>
<reference evidence="13 14" key="1">
    <citation type="submission" date="2022-10" db="EMBL/GenBank/DDBJ databases">
        <title>Sphingomonas sp.</title>
        <authorList>
            <person name="Jin C."/>
        </authorList>
    </citation>
    <scope>NUCLEOTIDE SEQUENCE [LARGE SCALE GENOMIC DNA]</scope>
    <source>
        <strain evidence="13 14">BN140010</strain>
    </source>
</reference>
<dbReference type="Pfam" id="PF02518">
    <property type="entry name" value="HATPase_c"/>
    <property type="match status" value="1"/>
</dbReference>
<dbReference type="InterPro" id="IPR036890">
    <property type="entry name" value="HATPase_C_sf"/>
</dbReference>
<keyword evidence="4 8" id="KW-0597">Phosphoprotein</keyword>
<dbReference type="PROSITE" id="PS50109">
    <property type="entry name" value="HIS_KIN"/>
    <property type="match status" value="1"/>
</dbReference>
<dbReference type="InterPro" id="IPR011006">
    <property type="entry name" value="CheY-like_superfamily"/>
</dbReference>
<comment type="subcellular location">
    <subcellularLocation>
        <location evidence="2">Membrane</location>
    </subcellularLocation>
</comment>
<dbReference type="InterPro" id="IPR042240">
    <property type="entry name" value="CHASE_sf"/>
</dbReference>
<evidence type="ECO:0000259" key="12">
    <source>
        <dbReference type="PROSITE" id="PS50839"/>
    </source>
</evidence>
<dbReference type="InterPro" id="IPR003661">
    <property type="entry name" value="HisK_dim/P_dom"/>
</dbReference>
<proteinExistence type="predicted"/>
<dbReference type="SUPFAM" id="SSF55874">
    <property type="entry name" value="ATPase domain of HSP90 chaperone/DNA topoisomerase II/histidine kinase"/>
    <property type="match status" value="1"/>
</dbReference>
<keyword evidence="14" id="KW-1185">Reference proteome</keyword>
<evidence type="ECO:0000256" key="3">
    <source>
        <dbReference type="ARBA" id="ARBA00012438"/>
    </source>
</evidence>
<dbReference type="InterPro" id="IPR001789">
    <property type="entry name" value="Sig_transdc_resp-reg_receiver"/>
</dbReference>
<evidence type="ECO:0000256" key="4">
    <source>
        <dbReference type="ARBA" id="ARBA00022553"/>
    </source>
</evidence>
<dbReference type="SMART" id="SM00388">
    <property type="entry name" value="HisKA"/>
    <property type="match status" value="1"/>
</dbReference>
<dbReference type="Gene3D" id="3.30.565.10">
    <property type="entry name" value="Histidine kinase-like ATPase, C-terminal domain"/>
    <property type="match status" value="1"/>
</dbReference>
<dbReference type="SMART" id="SM00387">
    <property type="entry name" value="HATPase_c"/>
    <property type="match status" value="1"/>
</dbReference>
<dbReference type="InterPro" id="IPR036097">
    <property type="entry name" value="HisK_dim/P_sf"/>
</dbReference>
<dbReference type="Gene3D" id="3.30.450.350">
    <property type="entry name" value="CHASE domain"/>
    <property type="match status" value="1"/>
</dbReference>
<evidence type="ECO:0000256" key="8">
    <source>
        <dbReference type="PROSITE-ProRule" id="PRU00169"/>
    </source>
</evidence>
<evidence type="ECO:0000256" key="6">
    <source>
        <dbReference type="ARBA" id="ARBA00022989"/>
    </source>
</evidence>
<dbReference type="SUPFAM" id="SSF52172">
    <property type="entry name" value="CheY-like"/>
    <property type="match status" value="1"/>
</dbReference>
<evidence type="ECO:0000259" key="11">
    <source>
        <dbReference type="PROSITE" id="PS50110"/>
    </source>
</evidence>
<dbReference type="Gene3D" id="1.10.287.130">
    <property type="match status" value="1"/>
</dbReference>
<evidence type="ECO:0000256" key="1">
    <source>
        <dbReference type="ARBA" id="ARBA00000085"/>
    </source>
</evidence>
<dbReference type="PROSITE" id="PS50110">
    <property type="entry name" value="RESPONSE_REGULATORY"/>
    <property type="match status" value="1"/>
</dbReference>
<dbReference type="PANTHER" id="PTHR43065:SF49">
    <property type="entry name" value="HISTIDINE KINASE"/>
    <property type="match status" value="1"/>
</dbReference>
<feature type="domain" description="CHASE" evidence="12">
    <location>
        <begin position="124"/>
        <end position="186"/>
    </location>
</feature>
<keyword evidence="6" id="KW-1133">Transmembrane helix</keyword>
<dbReference type="RefSeq" id="WP_264881647.1">
    <property type="nucleotide sequence ID" value="NZ_JAPDOB010000001.1"/>
</dbReference>
<evidence type="ECO:0000313" key="13">
    <source>
        <dbReference type="EMBL" id="MCW3797412.1"/>
    </source>
</evidence>
<dbReference type="PANTHER" id="PTHR43065">
    <property type="entry name" value="SENSOR HISTIDINE KINASE"/>
    <property type="match status" value="1"/>
</dbReference>
<keyword evidence="7" id="KW-0472">Membrane</keyword>
<dbReference type="InterPro" id="IPR003594">
    <property type="entry name" value="HATPase_dom"/>
</dbReference>
<evidence type="ECO:0000256" key="9">
    <source>
        <dbReference type="SAM" id="Coils"/>
    </source>
</evidence>
<protein>
    <recommendedName>
        <fullName evidence="3">histidine kinase</fullName>
        <ecNumber evidence="3">2.7.13.3</ecNumber>
    </recommendedName>
</protein>
<evidence type="ECO:0000259" key="10">
    <source>
        <dbReference type="PROSITE" id="PS50109"/>
    </source>
</evidence>
<dbReference type="InterPro" id="IPR004358">
    <property type="entry name" value="Sig_transdc_His_kin-like_C"/>
</dbReference>
<dbReference type="Gene3D" id="3.40.50.2300">
    <property type="match status" value="1"/>
</dbReference>
<dbReference type="EMBL" id="JAPDOB010000001">
    <property type="protein sequence ID" value="MCW3797412.1"/>
    <property type="molecule type" value="Genomic_DNA"/>
</dbReference>
<dbReference type="InterPro" id="IPR006189">
    <property type="entry name" value="CHASE_dom"/>
</dbReference>
<dbReference type="SMART" id="SM00448">
    <property type="entry name" value="REC"/>
    <property type="match status" value="1"/>
</dbReference>
<gene>
    <name evidence="13" type="ORF">OMW55_06290</name>
</gene>
<sequence length="727" mass="78646">MFKRRYLAPAVILLLGLLVSWLAASQLARAEERRSLARFEGAAAGAVTAVANKMNLQLALLRGTRGLFRTSTEVTEADFAAYVGGLELDRNYPGILGIGYVEAGLEGRPISGQEASGAGLRSAIRFIAPLNRRNRVALGIDMLTESTRREAMLRAWNTDQPALSGVVQLVQDTHAHRQPGFLLYIPARSEDGVFRGWVYSPLRGRDLFGSIFGKPEYAGLRISVYDGPVTAENRLFANGTEPGLPRHHRTTTLPIAGRDLQISVETTDEFERAAPLTLPILVGVLGVLASALLAALSYQQGRTVERIARRVDVATAELREANARLRAEAEARSEAEAQLFQAQKMEAVGQLTGGMAHDFNNMLAVVIGSLDFARHTDDPTRLHKLIEQALKGATKAAELTQRLLAFSRRQTLQPSVLDVNALVGDMSELLRRTLGGSVQLQTVQAGDLWSTFADPSQLESAILNLAVNARDAMPDGGRLTIETVNCQLDESYSARHAEVEPGDYVLIAVTDTGQGMTPEVQARVLEPFFTTKEVGKGTGLGLPQVFGFVKQTGGHLGIYSEPGRGTTIKLYLPRHAGAGAMEEAVPSLPRPEQLPRGRADELILAVEDEEDVRLLSVGALRDLGYTVIHAANGAEALRCLQSHPGVRLVFTDIVMPEMDGIALAAAIRERHPNIRLLFTTGFARGGFGRSGAVEQRVELLAKPFTITQLAAKVREVLDAPARPAVVV</sequence>
<dbReference type="SUPFAM" id="SSF47384">
    <property type="entry name" value="Homodimeric domain of signal transducing histidine kinase"/>
    <property type="match status" value="1"/>
</dbReference>
<feature type="domain" description="Histidine kinase" evidence="10">
    <location>
        <begin position="354"/>
        <end position="576"/>
    </location>
</feature>
<comment type="caution">
    <text evidence="13">The sequence shown here is derived from an EMBL/GenBank/DDBJ whole genome shotgun (WGS) entry which is preliminary data.</text>
</comment>
<accession>A0ABT3JEB1</accession>
<keyword evidence="5" id="KW-0812">Transmembrane</keyword>
<name>A0ABT3JEB1_9SPHN</name>
<feature type="domain" description="Response regulatory" evidence="11">
    <location>
        <begin position="602"/>
        <end position="717"/>
    </location>
</feature>
<dbReference type="PROSITE" id="PS50839">
    <property type="entry name" value="CHASE"/>
    <property type="match status" value="1"/>
</dbReference>
<dbReference type="EC" id="2.7.13.3" evidence="3"/>
<feature type="modified residue" description="4-aspartylphosphate" evidence="8">
    <location>
        <position position="652"/>
    </location>
</feature>
<dbReference type="SMART" id="SM01079">
    <property type="entry name" value="CHASE"/>
    <property type="match status" value="1"/>
</dbReference>
<evidence type="ECO:0000256" key="5">
    <source>
        <dbReference type="ARBA" id="ARBA00022692"/>
    </source>
</evidence>
<dbReference type="InterPro" id="IPR005467">
    <property type="entry name" value="His_kinase_dom"/>
</dbReference>
<keyword evidence="9" id="KW-0175">Coiled coil</keyword>